<feature type="region of interest" description="Disordered" evidence="1">
    <location>
        <begin position="1"/>
        <end position="38"/>
    </location>
</feature>
<dbReference type="Proteomes" id="UP001066276">
    <property type="component" value="Chromosome 4_2"/>
</dbReference>
<sequence>MQQYPETLKIRPDRAAARPGPGRRRGRGPGKEPSGPAVVAADPCVQVRRDTTAVGGDGGVLTHRHERCNAQSSTANIQCMSLAERIKLLRACRRALDTAAPQCSTGWVLPLCSLFMLDVIKFAIQR</sequence>
<evidence type="ECO:0000313" key="3">
    <source>
        <dbReference type="Proteomes" id="UP001066276"/>
    </source>
</evidence>
<keyword evidence="3" id="KW-1185">Reference proteome</keyword>
<name>A0AAV7SN23_PLEWA</name>
<gene>
    <name evidence="2" type="ORF">NDU88_005835</name>
</gene>
<dbReference type="EMBL" id="JANPWB010000008">
    <property type="protein sequence ID" value="KAJ1165407.1"/>
    <property type="molecule type" value="Genomic_DNA"/>
</dbReference>
<comment type="caution">
    <text evidence="2">The sequence shown here is derived from an EMBL/GenBank/DDBJ whole genome shotgun (WGS) entry which is preliminary data.</text>
</comment>
<accession>A0AAV7SN23</accession>
<organism evidence="2 3">
    <name type="scientific">Pleurodeles waltl</name>
    <name type="common">Iberian ribbed newt</name>
    <dbReference type="NCBI Taxonomy" id="8319"/>
    <lineage>
        <taxon>Eukaryota</taxon>
        <taxon>Metazoa</taxon>
        <taxon>Chordata</taxon>
        <taxon>Craniata</taxon>
        <taxon>Vertebrata</taxon>
        <taxon>Euteleostomi</taxon>
        <taxon>Amphibia</taxon>
        <taxon>Batrachia</taxon>
        <taxon>Caudata</taxon>
        <taxon>Salamandroidea</taxon>
        <taxon>Salamandridae</taxon>
        <taxon>Pleurodelinae</taxon>
        <taxon>Pleurodeles</taxon>
    </lineage>
</organism>
<reference evidence="2" key="1">
    <citation type="journal article" date="2022" name="bioRxiv">
        <title>Sequencing and chromosome-scale assembly of the giantPleurodeles waltlgenome.</title>
        <authorList>
            <person name="Brown T."/>
            <person name="Elewa A."/>
            <person name="Iarovenko S."/>
            <person name="Subramanian E."/>
            <person name="Araus A.J."/>
            <person name="Petzold A."/>
            <person name="Susuki M."/>
            <person name="Suzuki K.-i.T."/>
            <person name="Hayashi T."/>
            <person name="Toyoda A."/>
            <person name="Oliveira C."/>
            <person name="Osipova E."/>
            <person name="Leigh N.D."/>
            <person name="Simon A."/>
            <person name="Yun M.H."/>
        </authorList>
    </citation>
    <scope>NUCLEOTIDE SEQUENCE</scope>
    <source>
        <strain evidence="2">20211129_DDA</strain>
        <tissue evidence="2">Liver</tissue>
    </source>
</reference>
<protein>
    <submittedName>
        <fullName evidence="2">Uncharacterized protein</fullName>
    </submittedName>
</protein>
<evidence type="ECO:0000313" key="2">
    <source>
        <dbReference type="EMBL" id="KAJ1165407.1"/>
    </source>
</evidence>
<dbReference type="AlphaFoldDB" id="A0AAV7SN23"/>
<proteinExistence type="predicted"/>
<evidence type="ECO:0000256" key="1">
    <source>
        <dbReference type="SAM" id="MobiDB-lite"/>
    </source>
</evidence>